<accession>A0A840CZB9</accession>
<comment type="caution">
    <text evidence="1">The sequence shown here is derived from an EMBL/GenBank/DDBJ whole genome shotgun (WGS) entry which is preliminary data.</text>
</comment>
<gene>
    <name evidence="1" type="ORF">GGR06_003321</name>
</gene>
<dbReference type="Proteomes" id="UP000560658">
    <property type="component" value="Unassembled WGS sequence"/>
</dbReference>
<dbReference type="EMBL" id="JACIER010000015">
    <property type="protein sequence ID" value="MBB4045507.1"/>
    <property type="molecule type" value="Genomic_DNA"/>
</dbReference>
<dbReference type="InterPro" id="IPR010570">
    <property type="entry name" value="UpxZ_fam"/>
</dbReference>
<dbReference type="RefSeq" id="WP_044165029.1">
    <property type="nucleotide sequence ID" value="NZ_JACIER010000015.1"/>
</dbReference>
<evidence type="ECO:0000313" key="1">
    <source>
        <dbReference type="EMBL" id="MBB4045507.1"/>
    </source>
</evidence>
<dbReference type="InterPro" id="IPR038533">
    <property type="entry name" value="UpxZ_sf"/>
</dbReference>
<organism evidence="1 2">
    <name type="scientific">Bacteroides reticulotermitis</name>
    <dbReference type="NCBI Taxonomy" id="1133319"/>
    <lineage>
        <taxon>Bacteria</taxon>
        <taxon>Pseudomonadati</taxon>
        <taxon>Bacteroidota</taxon>
        <taxon>Bacteroidia</taxon>
        <taxon>Bacteroidales</taxon>
        <taxon>Bacteroidaceae</taxon>
        <taxon>Bacteroides</taxon>
    </lineage>
</organism>
<sequence length="120" mass="13421">MENSTDSLQDKLDSLYHTANALLHPTADGDCIYVDDFACLNQAIHEQINTLYPYRGKTADEEAALCLALLMGYSVSLYANPDDEAKKQVVLERSREVLTILPSSHLKDQLLAVCNEYENI</sequence>
<reference evidence="1" key="1">
    <citation type="submission" date="2020-08" db="EMBL/GenBank/DDBJ databases">
        <title>Genomic Encyclopedia of Type Strains, Phase IV (KMG-IV): sequencing the most valuable type-strain genomes for metagenomic binning, comparative biology and taxonomic classification.</title>
        <authorList>
            <person name="Goeker M."/>
        </authorList>
    </citation>
    <scope>NUCLEOTIDE SEQUENCE [LARGE SCALE GENOMIC DNA]</scope>
    <source>
        <strain evidence="1">DSM 105720</strain>
    </source>
</reference>
<evidence type="ECO:0008006" key="3">
    <source>
        <dbReference type="Google" id="ProtNLM"/>
    </source>
</evidence>
<proteinExistence type="predicted"/>
<dbReference type="Pfam" id="PF06603">
    <property type="entry name" value="UpxZ"/>
    <property type="match status" value="1"/>
</dbReference>
<dbReference type="Gene3D" id="1.25.40.810">
    <property type="entry name" value="UpxZ"/>
    <property type="match status" value="1"/>
</dbReference>
<evidence type="ECO:0000313" key="2">
    <source>
        <dbReference type="Proteomes" id="UP000560658"/>
    </source>
</evidence>
<name>A0A840CZB9_9BACE</name>
<dbReference type="AlphaFoldDB" id="A0A840CZB9"/>
<protein>
    <recommendedName>
        <fullName evidence="3">UpxZ family of transcription anti-terminator antagonists</fullName>
    </recommendedName>
</protein>
<keyword evidence="2" id="KW-1185">Reference proteome</keyword>